<gene>
    <name evidence="2" type="ORF">KME32_18770</name>
</gene>
<evidence type="ECO:0000313" key="3">
    <source>
        <dbReference type="Proteomes" id="UP000715781"/>
    </source>
</evidence>
<evidence type="ECO:0000313" key="2">
    <source>
        <dbReference type="EMBL" id="MBW4563149.1"/>
    </source>
</evidence>
<sequence>MASNTTADRVKAHSALELSDRHHNYRFMEVDEKGIGDWEAEGQGAGCREQERVTGTQGSDATPLKPGNPPTGVAPQVKQLRSAGEVALSTQQPSKSYTLTPKASRFKT</sequence>
<protein>
    <submittedName>
        <fullName evidence="2">Uncharacterized protein</fullName>
    </submittedName>
</protein>
<feature type="compositionally biased region" description="Polar residues" evidence="1">
    <location>
        <begin position="88"/>
        <end position="101"/>
    </location>
</feature>
<reference evidence="2" key="1">
    <citation type="submission" date="2021-05" db="EMBL/GenBank/DDBJ databases">
        <authorList>
            <person name="Pietrasiak N."/>
            <person name="Ward R."/>
            <person name="Stajich J.E."/>
            <person name="Kurbessoian T."/>
        </authorList>
    </citation>
    <scope>NUCLEOTIDE SEQUENCE</scope>
    <source>
        <strain evidence="2">JT2-VF2</strain>
    </source>
</reference>
<organism evidence="2 3">
    <name type="scientific">Mojavia pulchra JT2-VF2</name>
    <dbReference type="NCBI Taxonomy" id="287848"/>
    <lineage>
        <taxon>Bacteria</taxon>
        <taxon>Bacillati</taxon>
        <taxon>Cyanobacteriota</taxon>
        <taxon>Cyanophyceae</taxon>
        <taxon>Nostocales</taxon>
        <taxon>Nostocaceae</taxon>
    </lineage>
</organism>
<proteinExistence type="predicted"/>
<dbReference type="EMBL" id="JAHHHN010000011">
    <property type="protein sequence ID" value="MBW4563149.1"/>
    <property type="molecule type" value="Genomic_DNA"/>
</dbReference>
<reference evidence="2" key="2">
    <citation type="journal article" date="2022" name="Microbiol. Resour. Announc.">
        <title>Metagenome Sequencing to Explore Phylogenomics of Terrestrial Cyanobacteria.</title>
        <authorList>
            <person name="Ward R.D."/>
            <person name="Stajich J.E."/>
            <person name="Johansen J.R."/>
            <person name="Huntemann M."/>
            <person name="Clum A."/>
            <person name="Foster B."/>
            <person name="Foster B."/>
            <person name="Roux S."/>
            <person name="Palaniappan K."/>
            <person name="Varghese N."/>
            <person name="Mukherjee S."/>
            <person name="Reddy T.B.K."/>
            <person name="Daum C."/>
            <person name="Copeland A."/>
            <person name="Chen I.A."/>
            <person name="Ivanova N.N."/>
            <person name="Kyrpides N.C."/>
            <person name="Shapiro N."/>
            <person name="Eloe-Fadrosh E.A."/>
            <person name="Pietrasiak N."/>
        </authorList>
    </citation>
    <scope>NUCLEOTIDE SEQUENCE</scope>
    <source>
        <strain evidence="2">JT2-VF2</strain>
    </source>
</reference>
<feature type="region of interest" description="Disordered" evidence="1">
    <location>
        <begin position="38"/>
        <end position="108"/>
    </location>
</feature>
<comment type="caution">
    <text evidence="2">The sequence shown here is derived from an EMBL/GenBank/DDBJ whole genome shotgun (WGS) entry which is preliminary data.</text>
</comment>
<name>A0A951UHC5_9NOST</name>
<accession>A0A951UHC5</accession>
<dbReference type="Proteomes" id="UP000715781">
    <property type="component" value="Unassembled WGS sequence"/>
</dbReference>
<evidence type="ECO:0000256" key="1">
    <source>
        <dbReference type="SAM" id="MobiDB-lite"/>
    </source>
</evidence>
<dbReference type="AlphaFoldDB" id="A0A951UHC5"/>